<accession>A0ABP0HAM5</accession>
<gene>
    <name evidence="1" type="ORF">CCMP2556_LOCUS752</name>
</gene>
<dbReference type="Proteomes" id="UP001642484">
    <property type="component" value="Unassembled WGS sequence"/>
</dbReference>
<comment type="caution">
    <text evidence="1">The sequence shown here is derived from an EMBL/GenBank/DDBJ whole genome shotgun (WGS) entry which is preliminary data.</text>
</comment>
<name>A0ABP0HAM5_9DINO</name>
<dbReference type="EMBL" id="CAXAMN010000225">
    <property type="protein sequence ID" value="CAK8987112.1"/>
    <property type="molecule type" value="Genomic_DNA"/>
</dbReference>
<evidence type="ECO:0008006" key="3">
    <source>
        <dbReference type="Google" id="ProtNLM"/>
    </source>
</evidence>
<evidence type="ECO:0000313" key="1">
    <source>
        <dbReference type="EMBL" id="CAK8987112.1"/>
    </source>
</evidence>
<keyword evidence="2" id="KW-1185">Reference proteome</keyword>
<sequence length="249" mass="28113">MKMKKGWKYIREENLNRVRRKNKKPEEVEQGDLTEEELKAIMENLTTGAVLKDKLTNIASDLMSKDGHLKANSCATCNFAHCPEVDHTVQNLGKTKPSEDAPITFKVVHRGGALVRSGFETTSSQVHQLSEGEIATVVEQAGRRVRIISPVEGWVSVETKDGVTIMRPTTLQRRGYKQEAFESHFESKFERLKAKQRQGGGYEDDPRRDAWAWINSKASRAFDSFSSCGWIIHCFVQTRAIWVAYPVGG</sequence>
<organism evidence="1 2">
    <name type="scientific">Durusdinium trenchii</name>
    <dbReference type="NCBI Taxonomy" id="1381693"/>
    <lineage>
        <taxon>Eukaryota</taxon>
        <taxon>Sar</taxon>
        <taxon>Alveolata</taxon>
        <taxon>Dinophyceae</taxon>
        <taxon>Suessiales</taxon>
        <taxon>Symbiodiniaceae</taxon>
        <taxon>Durusdinium</taxon>
    </lineage>
</organism>
<protein>
    <recommendedName>
        <fullName evidence="3">SH3 domain-containing protein</fullName>
    </recommendedName>
</protein>
<proteinExistence type="predicted"/>
<reference evidence="1 2" key="1">
    <citation type="submission" date="2024-02" db="EMBL/GenBank/DDBJ databases">
        <authorList>
            <person name="Chen Y."/>
            <person name="Shah S."/>
            <person name="Dougan E. K."/>
            <person name="Thang M."/>
            <person name="Chan C."/>
        </authorList>
    </citation>
    <scope>NUCLEOTIDE SEQUENCE [LARGE SCALE GENOMIC DNA]</scope>
</reference>
<evidence type="ECO:0000313" key="2">
    <source>
        <dbReference type="Proteomes" id="UP001642484"/>
    </source>
</evidence>